<dbReference type="GeneID" id="85363965"/>
<dbReference type="AlphaFoldDB" id="A0AA39JET5"/>
<protein>
    <submittedName>
        <fullName evidence="1">Uncharacterized protein</fullName>
    </submittedName>
</protein>
<evidence type="ECO:0000313" key="2">
    <source>
        <dbReference type="Proteomes" id="UP001175211"/>
    </source>
</evidence>
<sequence length="399" mass="46688">MLHTAPEKKKWIFRFVNFRVSAYESWMRPMNLPFPRYYDPLYFPQLFPRVFETPGGVCEWLRNAFGSESGWSEVRATYVDGAFLVENTSYDLRVFLTVAEIEDAAFHPRTYYKVSYPTLPSNPSWLYRTSGELKDAFEGITVKRRDEAIDVVVSMFMALARQFITLSDRELAQLRRWMCFELFREKFRDKVFPKIIRPAKTSYPLVHGRGNGLLRSIDPELDTATFRSRTWTMPSDLLKSTLLRVHYSRRSCSFHDKRAVKIELLQEELSGRWRQLLGLPAPIIGDLTNAYTSSISLNSTFGVLDLLELEYRPSFCNRVIAPMRDRHRKGMRKVVRRKERDNKEKSIAQHFNDIERAWPQVVDTEMKLECAHQYMEGMFAHGNSREVNLLGCLGMMKQG</sequence>
<reference evidence="1" key="1">
    <citation type="submission" date="2023-06" db="EMBL/GenBank/DDBJ databases">
        <authorList>
            <consortium name="Lawrence Berkeley National Laboratory"/>
            <person name="Ahrendt S."/>
            <person name="Sahu N."/>
            <person name="Indic B."/>
            <person name="Wong-Bajracharya J."/>
            <person name="Merenyi Z."/>
            <person name="Ke H.-M."/>
            <person name="Monk M."/>
            <person name="Kocsube S."/>
            <person name="Drula E."/>
            <person name="Lipzen A."/>
            <person name="Balint B."/>
            <person name="Henrissat B."/>
            <person name="Andreopoulos B."/>
            <person name="Martin F.M."/>
            <person name="Harder C.B."/>
            <person name="Rigling D."/>
            <person name="Ford K.L."/>
            <person name="Foster G.D."/>
            <person name="Pangilinan J."/>
            <person name="Papanicolaou A."/>
            <person name="Barry K."/>
            <person name="LaButti K."/>
            <person name="Viragh M."/>
            <person name="Koriabine M."/>
            <person name="Yan M."/>
            <person name="Riley R."/>
            <person name="Champramary S."/>
            <person name="Plett K.L."/>
            <person name="Tsai I.J."/>
            <person name="Slot J."/>
            <person name="Sipos G."/>
            <person name="Plett J."/>
            <person name="Nagy L.G."/>
            <person name="Grigoriev I.V."/>
        </authorList>
    </citation>
    <scope>NUCLEOTIDE SEQUENCE</scope>
    <source>
        <strain evidence="1">CCBAS 213</strain>
    </source>
</reference>
<dbReference type="RefSeq" id="XP_060323632.1">
    <property type="nucleotide sequence ID" value="XM_060480417.1"/>
</dbReference>
<accession>A0AA39JET5</accession>
<comment type="caution">
    <text evidence="1">The sequence shown here is derived from an EMBL/GenBank/DDBJ whole genome shotgun (WGS) entry which is preliminary data.</text>
</comment>
<organism evidence="1 2">
    <name type="scientific">Armillaria tabescens</name>
    <name type="common">Ringless honey mushroom</name>
    <name type="synonym">Agaricus tabescens</name>
    <dbReference type="NCBI Taxonomy" id="1929756"/>
    <lineage>
        <taxon>Eukaryota</taxon>
        <taxon>Fungi</taxon>
        <taxon>Dikarya</taxon>
        <taxon>Basidiomycota</taxon>
        <taxon>Agaricomycotina</taxon>
        <taxon>Agaricomycetes</taxon>
        <taxon>Agaricomycetidae</taxon>
        <taxon>Agaricales</taxon>
        <taxon>Marasmiineae</taxon>
        <taxon>Physalacriaceae</taxon>
        <taxon>Desarmillaria</taxon>
    </lineage>
</organism>
<gene>
    <name evidence="1" type="ORF">EV420DRAFT_1752696</name>
</gene>
<evidence type="ECO:0000313" key="1">
    <source>
        <dbReference type="EMBL" id="KAK0440471.1"/>
    </source>
</evidence>
<dbReference type="EMBL" id="JAUEPS010000076">
    <property type="protein sequence ID" value="KAK0440471.1"/>
    <property type="molecule type" value="Genomic_DNA"/>
</dbReference>
<name>A0AA39JET5_ARMTA</name>
<proteinExistence type="predicted"/>
<dbReference type="Proteomes" id="UP001175211">
    <property type="component" value="Unassembled WGS sequence"/>
</dbReference>
<keyword evidence="2" id="KW-1185">Reference proteome</keyword>